<comment type="caution">
    <text evidence="3">The sequence shown here is derived from an EMBL/GenBank/DDBJ whole genome shotgun (WGS) entry which is preliminary data.</text>
</comment>
<reference evidence="3 4" key="1">
    <citation type="journal article" date="2014" name="Environ. Microbiol.">
        <title>Comparative genomics of the marine bacterial genus Glaciecola reveals the high degree of genomic diversity and genomic characteristic for cold adaptation.</title>
        <authorList>
            <person name="Qin Q.L."/>
            <person name="Xie B.B."/>
            <person name="Yu Y."/>
            <person name="Shu Y.L."/>
            <person name="Rong J.C."/>
            <person name="Zhang Y.J."/>
            <person name="Zhao D.L."/>
            <person name="Chen X.L."/>
            <person name="Zhang X.Y."/>
            <person name="Chen B."/>
            <person name="Zhou B.C."/>
            <person name="Zhang Y.Z."/>
        </authorList>
    </citation>
    <scope>NUCLEOTIDE SEQUENCE [LARGE SCALE GENOMIC DNA]</scope>
    <source>
        <strain evidence="3 4">NO2</strain>
    </source>
</reference>
<feature type="domain" description="Glycosyl transferase family 1" evidence="1">
    <location>
        <begin position="200"/>
        <end position="328"/>
    </location>
</feature>
<dbReference type="Proteomes" id="UP000008372">
    <property type="component" value="Unassembled WGS sequence"/>
</dbReference>
<evidence type="ECO:0000313" key="3">
    <source>
        <dbReference type="EMBL" id="GAC05852.1"/>
    </source>
</evidence>
<keyword evidence="4" id="KW-1185">Reference proteome</keyword>
<dbReference type="Pfam" id="PF00534">
    <property type="entry name" value="Glycos_transf_1"/>
    <property type="match status" value="1"/>
</dbReference>
<dbReference type="EMBL" id="BAEK01000047">
    <property type="protein sequence ID" value="GAC05852.1"/>
    <property type="molecule type" value="Genomic_DNA"/>
</dbReference>
<name>A0ABQ0I982_9ALTE</name>
<gene>
    <name evidence="3" type="ORF">GAGA_3018</name>
</gene>
<dbReference type="RefSeq" id="WP_008304657.1">
    <property type="nucleotide sequence ID" value="NZ_BAEK01000047.1"/>
</dbReference>
<proteinExistence type="predicted"/>
<feature type="domain" description="Glycosyltransferase subfamily 4-like N-terminal" evidence="2">
    <location>
        <begin position="16"/>
        <end position="178"/>
    </location>
</feature>
<protein>
    <recommendedName>
        <fullName evidence="5">Glycosyltransferase</fullName>
    </recommendedName>
</protein>
<dbReference type="PANTHER" id="PTHR46401:SF8">
    <property type="entry name" value="BLL6006 PROTEIN"/>
    <property type="match status" value="1"/>
</dbReference>
<organism evidence="3 4">
    <name type="scientific">Paraglaciecola agarilytica NO2</name>
    <dbReference type="NCBI Taxonomy" id="1125747"/>
    <lineage>
        <taxon>Bacteria</taxon>
        <taxon>Pseudomonadati</taxon>
        <taxon>Pseudomonadota</taxon>
        <taxon>Gammaproteobacteria</taxon>
        <taxon>Alteromonadales</taxon>
        <taxon>Alteromonadaceae</taxon>
        <taxon>Paraglaciecola</taxon>
    </lineage>
</organism>
<evidence type="ECO:0000259" key="2">
    <source>
        <dbReference type="Pfam" id="PF13439"/>
    </source>
</evidence>
<evidence type="ECO:0000313" key="4">
    <source>
        <dbReference type="Proteomes" id="UP000008372"/>
    </source>
</evidence>
<evidence type="ECO:0000259" key="1">
    <source>
        <dbReference type="Pfam" id="PF00534"/>
    </source>
</evidence>
<accession>A0ABQ0I982</accession>
<evidence type="ECO:0008006" key="5">
    <source>
        <dbReference type="Google" id="ProtNLM"/>
    </source>
</evidence>
<dbReference type="CDD" id="cd03801">
    <property type="entry name" value="GT4_PimA-like"/>
    <property type="match status" value="1"/>
</dbReference>
<dbReference type="SUPFAM" id="SSF53756">
    <property type="entry name" value="UDP-Glycosyltransferase/glycogen phosphorylase"/>
    <property type="match status" value="1"/>
</dbReference>
<dbReference type="InterPro" id="IPR028098">
    <property type="entry name" value="Glyco_trans_4-like_N"/>
</dbReference>
<dbReference type="Gene3D" id="3.40.50.2000">
    <property type="entry name" value="Glycogen Phosphorylase B"/>
    <property type="match status" value="2"/>
</dbReference>
<dbReference type="PANTHER" id="PTHR46401">
    <property type="entry name" value="GLYCOSYLTRANSFERASE WBBK-RELATED"/>
    <property type="match status" value="1"/>
</dbReference>
<dbReference type="InterPro" id="IPR001296">
    <property type="entry name" value="Glyco_trans_1"/>
</dbReference>
<dbReference type="Pfam" id="PF13439">
    <property type="entry name" value="Glyco_transf_4"/>
    <property type="match status" value="1"/>
</dbReference>
<sequence length="369" mass="41695">MSKVCVVGARNVPDFIGGIETVCAKLYPELKNIVPEYDFTLFTRVKPKSKAEENFAGLKLKYIPTIDISGLETTFHTLLSILYARLFIHPKIMHLHGIGPAFFAPLSRLFGFKTVVTHHAVDYQRPKWGGVGRAFLVKGERNACRYSHRVICVSQAIKDDLDVRFARNAERYVTIRNGGSLDFHQHVDSPEIMHTFGLSRGKYILAVGRLEQTKAYHELISAYQRIEQPKYKLVICGVGIHAEQYVKDLTASASENIIFVGFQNGERLKTLYANTALFIHTSHMEGFCLVVSEALSAKVPIALTDIPPHREFKLPEACIFPVGDIEAIETILRQDDFSEYQSLEAFEHQCQNTWLVCAEKHKALYHGLV</sequence>